<comment type="caution">
    <text evidence="2">The sequence shown here is derived from an EMBL/GenBank/DDBJ whole genome shotgun (WGS) entry which is preliminary data.</text>
</comment>
<organism evidence="2 3">
    <name type="scientific">Quillaja saponaria</name>
    <name type="common">Soap bark tree</name>
    <dbReference type="NCBI Taxonomy" id="32244"/>
    <lineage>
        <taxon>Eukaryota</taxon>
        <taxon>Viridiplantae</taxon>
        <taxon>Streptophyta</taxon>
        <taxon>Embryophyta</taxon>
        <taxon>Tracheophyta</taxon>
        <taxon>Spermatophyta</taxon>
        <taxon>Magnoliopsida</taxon>
        <taxon>eudicotyledons</taxon>
        <taxon>Gunneridae</taxon>
        <taxon>Pentapetalae</taxon>
        <taxon>rosids</taxon>
        <taxon>fabids</taxon>
        <taxon>Fabales</taxon>
        <taxon>Quillajaceae</taxon>
        <taxon>Quillaja</taxon>
    </lineage>
</organism>
<dbReference type="PANTHER" id="PTHR45669">
    <property type="entry name" value="GLUTAREDOXIN DOMAIN-CONTAINING CYSTEINE-RICH PROTEIN CG12206-RELATED"/>
    <property type="match status" value="1"/>
</dbReference>
<proteinExistence type="predicted"/>
<dbReference type="InterPro" id="IPR002109">
    <property type="entry name" value="Glutaredoxin"/>
</dbReference>
<sequence length="157" mass="17616">MLSIRCNSGGGLSLKNDASLIKEIVEHVLRNLKIKWNLIRQKEDVLREFPEKCPPRGSESVVVYTTSLGVIPPTLQACARVKSVLDFHGAEFEERDLWADKSNEYLEELRTLLGGRVELPSVFVKGRYLGGVMEVMKLNESGQFPAILRACSRQSGR</sequence>
<dbReference type="Gene3D" id="3.40.30.10">
    <property type="entry name" value="Glutaredoxin"/>
    <property type="match status" value="1"/>
</dbReference>
<dbReference type="InterPro" id="IPR036249">
    <property type="entry name" value="Thioredoxin-like_sf"/>
</dbReference>
<reference evidence="2" key="1">
    <citation type="journal article" date="2023" name="Science">
        <title>Elucidation of the pathway for biosynthesis of saponin adjuvants from the soapbark tree.</title>
        <authorList>
            <person name="Reed J."/>
            <person name="Orme A."/>
            <person name="El-Demerdash A."/>
            <person name="Owen C."/>
            <person name="Martin L.B.B."/>
            <person name="Misra R.C."/>
            <person name="Kikuchi S."/>
            <person name="Rejzek M."/>
            <person name="Martin A.C."/>
            <person name="Harkess A."/>
            <person name="Leebens-Mack J."/>
            <person name="Louveau T."/>
            <person name="Stephenson M.J."/>
            <person name="Osbourn A."/>
        </authorList>
    </citation>
    <scope>NUCLEOTIDE SEQUENCE</scope>
    <source>
        <strain evidence="2">S10</strain>
    </source>
</reference>
<evidence type="ECO:0000313" key="2">
    <source>
        <dbReference type="EMBL" id="KAJ7974901.1"/>
    </source>
</evidence>
<dbReference type="Proteomes" id="UP001163823">
    <property type="component" value="Chromosome 3"/>
</dbReference>
<gene>
    <name evidence="2" type="ORF">O6P43_004900</name>
</gene>
<accession>A0AAD7VGD1</accession>
<dbReference type="Pfam" id="PF00462">
    <property type="entry name" value="Glutaredoxin"/>
    <property type="match status" value="1"/>
</dbReference>
<dbReference type="SUPFAM" id="SSF52833">
    <property type="entry name" value="Thioredoxin-like"/>
    <property type="match status" value="1"/>
</dbReference>
<protein>
    <submittedName>
        <fullName evidence="2">Glutaredoxin family protein</fullName>
    </submittedName>
</protein>
<feature type="domain" description="Glutaredoxin" evidence="1">
    <location>
        <begin position="61"/>
        <end position="128"/>
    </location>
</feature>
<dbReference type="EMBL" id="JARAOO010000003">
    <property type="protein sequence ID" value="KAJ7974901.1"/>
    <property type="molecule type" value="Genomic_DNA"/>
</dbReference>
<dbReference type="KEGG" id="qsa:O6P43_004900"/>
<dbReference type="PROSITE" id="PS51354">
    <property type="entry name" value="GLUTAREDOXIN_2"/>
    <property type="match status" value="1"/>
</dbReference>
<evidence type="ECO:0000259" key="1">
    <source>
        <dbReference type="Pfam" id="PF00462"/>
    </source>
</evidence>
<keyword evidence="3" id="KW-1185">Reference proteome</keyword>
<dbReference type="AlphaFoldDB" id="A0AAD7VGD1"/>
<name>A0AAD7VGD1_QUISA</name>
<evidence type="ECO:0000313" key="3">
    <source>
        <dbReference type="Proteomes" id="UP001163823"/>
    </source>
</evidence>
<dbReference type="PANTHER" id="PTHR45669:SF7">
    <property type="entry name" value="F1N19.7"/>
    <property type="match status" value="1"/>
</dbReference>